<dbReference type="GO" id="GO:0005634">
    <property type="term" value="C:nucleus"/>
    <property type="evidence" value="ECO:0007669"/>
    <property type="project" value="TreeGrafter"/>
</dbReference>
<accession>A0A328DQ35</accession>
<feature type="region of interest" description="Disordered" evidence="2">
    <location>
        <begin position="1"/>
        <end position="23"/>
    </location>
</feature>
<feature type="region of interest" description="Disordered" evidence="2">
    <location>
        <begin position="73"/>
        <end position="97"/>
    </location>
</feature>
<organism evidence="3 4">
    <name type="scientific">Cuscuta australis</name>
    <dbReference type="NCBI Taxonomy" id="267555"/>
    <lineage>
        <taxon>Eukaryota</taxon>
        <taxon>Viridiplantae</taxon>
        <taxon>Streptophyta</taxon>
        <taxon>Embryophyta</taxon>
        <taxon>Tracheophyta</taxon>
        <taxon>Spermatophyta</taxon>
        <taxon>Magnoliopsida</taxon>
        <taxon>eudicotyledons</taxon>
        <taxon>Gunneridae</taxon>
        <taxon>Pentapetalae</taxon>
        <taxon>asterids</taxon>
        <taxon>lamiids</taxon>
        <taxon>Solanales</taxon>
        <taxon>Convolvulaceae</taxon>
        <taxon>Cuscuteae</taxon>
        <taxon>Cuscuta</taxon>
        <taxon>Cuscuta subgen. Grammica</taxon>
        <taxon>Cuscuta sect. Cleistogrammica</taxon>
    </lineage>
</organism>
<evidence type="ECO:0000313" key="3">
    <source>
        <dbReference type="EMBL" id="RAL46103.1"/>
    </source>
</evidence>
<dbReference type="EMBL" id="NQVE01000125">
    <property type="protein sequence ID" value="RAL46103.1"/>
    <property type="molecule type" value="Genomic_DNA"/>
</dbReference>
<dbReference type="PANTHER" id="PTHR14464">
    <property type="entry name" value="EXONUCLEASE V"/>
    <property type="match status" value="1"/>
</dbReference>
<gene>
    <name evidence="3" type="ORF">DM860_006257</name>
</gene>
<proteinExistence type="inferred from homology"/>
<dbReference type="GO" id="GO:0045145">
    <property type="term" value="F:single-stranded DNA 5'-3' DNA exonuclease activity"/>
    <property type="evidence" value="ECO:0007669"/>
    <property type="project" value="InterPro"/>
</dbReference>
<dbReference type="Proteomes" id="UP000249390">
    <property type="component" value="Unassembled WGS sequence"/>
</dbReference>
<comment type="similarity">
    <text evidence="1">Belongs to the EXO5 family.</text>
</comment>
<reference evidence="3 4" key="1">
    <citation type="submission" date="2018-06" db="EMBL/GenBank/DDBJ databases">
        <title>The Genome of Cuscuta australis (Dodder) Provides Insight into the Evolution of Plant Parasitism.</title>
        <authorList>
            <person name="Liu H."/>
        </authorList>
    </citation>
    <scope>NUCLEOTIDE SEQUENCE [LARGE SCALE GENOMIC DNA]</scope>
    <source>
        <strain evidence="4">cv. Yunnan</strain>
        <tissue evidence="3">Vines</tissue>
    </source>
</reference>
<sequence length="395" mass="44601">MSESPTQSPMEPDTTPCPSPRPHIPVEIISDEEMALIDAALAAACPSISCSTQLQRGVRSIHSITLLSKRRVSGCTESGSSPTRDIEDGGNRIVSPGKKNRLKESLLQRFRRKRGLAVTDITATEWCEKQMEYFLLLGKPEASKAMKAGSLRHAALEDEVIKRVKVQTQCIEDVWAIKLMNFVVGANQLLFDGLTRELPIVGFAEGVWMVGVIDEIRMRSEENERFPILVDTKTRMRPTLPSEAQRRNGRLQLMCYKHIWDNLVADEFPFAKFFDFFSLNPNCILSQEIRANTTRSGFPAETLNDLVRYFRNTCSMLPPAHNQLLLRYELQGGETLLGEDEFEHDSNWINDQIRSCLEFWRGDREASCAPMEERWKCKSCSFASVCPASSSSPTS</sequence>
<dbReference type="GO" id="GO:0036297">
    <property type="term" value="P:interstrand cross-link repair"/>
    <property type="evidence" value="ECO:0007669"/>
    <property type="project" value="TreeGrafter"/>
</dbReference>
<keyword evidence="4" id="KW-1185">Reference proteome</keyword>
<evidence type="ECO:0000256" key="2">
    <source>
        <dbReference type="SAM" id="MobiDB-lite"/>
    </source>
</evidence>
<dbReference type="Pfam" id="PF09810">
    <property type="entry name" value="Exo5"/>
    <property type="match status" value="3"/>
</dbReference>
<dbReference type="PANTHER" id="PTHR14464:SF4">
    <property type="entry name" value="EXONUCLEASE V"/>
    <property type="match status" value="1"/>
</dbReference>
<evidence type="ECO:0000313" key="4">
    <source>
        <dbReference type="Proteomes" id="UP000249390"/>
    </source>
</evidence>
<dbReference type="Gene3D" id="3.90.320.10">
    <property type="match status" value="1"/>
</dbReference>
<evidence type="ECO:0000256" key="1">
    <source>
        <dbReference type="ARBA" id="ARBA00009797"/>
    </source>
</evidence>
<dbReference type="InterPro" id="IPR011604">
    <property type="entry name" value="PDDEXK-like_dom_sf"/>
</dbReference>
<dbReference type="AlphaFoldDB" id="A0A328DQ35"/>
<evidence type="ECO:0008006" key="5">
    <source>
        <dbReference type="Google" id="ProtNLM"/>
    </source>
</evidence>
<protein>
    <recommendedName>
        <fullName evidence="5">Exonuclease V, chloroplastic</fullName>
    </recommendedName>
</protein>
<comment type="caution">
    <text evidence="3">The sequence shown here is derived from an EMBL/GenBank/DDBJ whole genome shotgun (WGS) entry which is preliminary data.</text>
</comment>
<dbReference type="InterPro" id="IPR019190">
    <property type="entry name" value="EXOV"/>
</dbReference>
<name>A0A328DQ35_9ASTE</name>